<dbReference type="EMBL" id="LAZR01021708">
    <property type="protein sequence ID" value="KKL84386.1"/>
    <property type="molecule type" value="Genomic_DNA"/>
</dbReference>
<dbReference type="Pfam" id="PF02481">
    <property type="entry name" value="DNA_processg_A"/>
    <property type="match status" value="1"/>
</dbReference>
<name>A0A0F9G1R3_9ZZZZ</name>
<accession>A0A0F9G1R3</accession>
<dbReference type="AlphaFoldDB" id="A0A0F9G1R3"/>
<dbReference type="InterPro" id="IPR057666">
    <property type="entry name" value="DrpA_SLOG"/>
</dbReference>
<dbReference type="Gene3D" id="3.40.50.450">
    <property type="match status" value="1"/>
</dbReference>
<comment type="caution">
    <text evidence="2">The sequence shown here is derived from an EMBL/GenBank/DDBJ whole genome shotgun (WGS) entry which is preliminary data.</text>
</comment>
<gene>
    <name evidence="2" type="ORF">LCGC14_1965200</name>
</gene>
<proteinExistence type="predicted"/>
<evidence type="ECO:0000313" key="2">
    <source>
        <dbReference type="EMBL" id="KKL84386.1"/>
    </source>
</evidence>
<feature type="domain" description="Smf/DprA SLOG" evidence="1">
    <location>
        <begin position="2"/>
        <end position="61"/>
    </location>
</feature>
<dbReference type="SUPFAM" id="SSF102405">
    <property type="entry name" value="MCP/YpsA-like"/>
    <property type="match status" value="1"/>
</dbReference>
<sequence length="118" mass="13588">MKLAIIGSRNFTDYHFFQQSICKKFIIPYIGCIVSGGAKGTDTLAERFACVHEIPTMIFLPEWDVYGKRAGFIRNEKIIKYADEVIAFWDGKSRGTKSSIDLAKKECKPMYIIYFEEK</sequence>
<reference evidence="2" key="1">
    <citation type="journal article" date="2015" name="Nature">
        <title>Complex archaea that bridge the gap between prokaryotes and eukaryotes.</title>
        <authorList>
            <person name="Spang A."/>
            <person name="Saw J.H."/>
            <person name="Jorgensen S.L."/>
            <person name="Zaremba-Niedzwiedzka K."/>
            <person name="Martijn J."/>
            <person name="Lind A.E."/>
            <person name="van Eijk R."/>
            <person name="Schleper C."/>
            <person name="Guy L."/>
            <person name="Ettema T.J."/>
        </authorList>
    </citation>
    <scope>NUCLEOTIDE SEQUENCE</scope>
</reference>
<evidence type="ECO:0000259" key="1">
    <source>
        <dbReference type="Pfam" id="PF02481"/>
    </source>
</evidence>
<protein>
    <recommendedName>
        <fullName evidence="1">Smf/DprA SLOG domain-containing protein</fullName>
    </recommendedName>
</protein>
<organism evidence="2">
    <name type="scientific">marine sediment metagenome</name>
    <dbReference type="NCBI Taxonomy" id="412755"/>
    <lineage>
        <taxon>unclassified sequences</taxon>
        <taxon>metagenomes</taxon>
        <taxon>ecological metagenomes</taxon>
    </lineage>
</organism>